<dbReference type="EMBL" id="JAIVGD010000001">
    <property type="protein sequence ID" value="KAH0781765.1"/>
    <property type="molecule type" value="Genomic_DNA"/>
</dbReference>
<comment type="caution">
    <text evidence="1">The sequence shown here is derived from an EMBL/GenBank/DDBJ whole genome shotgun (WGS) entry which is preliminary data.</text>
</comment>
<dbReference type="Proteomes" id="UP000826656">
    <property type="component" value="Unassembled WGS sequence"/>
</dbReference>
<sequence>MDVETVRYHLLHSGFVENYFVWKHQGEKELIREISSGNDLNGGPQSESGYDNPYRHMVLDTVGPNFNHGSMEEDPNPSMEEEPNLESQKFYDLLQAADAKLYLVSSLSQLAVVSRMLNIKMKNNMSQRGYNQMTQLLKEALPEDNMVLDSYYQTKKLVRKLGLPDVCCIGDHPIGP</sequence>
<reference evidence="1 2" key="1">
    <citation type="journal article" date="2021" name="bioRxiv">
        <title>Chromosome-scale and haplotype-resolved genome assembly of a tetraploid potato cultivar.</title>
        <authorList>
            <person name="Sun H."/>
            <person name="Jiao W.-B."/>
            <person name="Krause K."/>
            <person name="Campoy J.A."/>
            <person name="Goel M."/>
            <person name="Folz-Donahue K."/>
            <person name="Kukat C."/>
            <person name="Huettel B."/>
            <person name="Schneeberger K."/>
        </authorList>
    </citation>
    <scope>NUCLEOTIDE SEQUENCE [LARGE SCALE GENOMIC DNA]</scope>
    <source>
        <strain evidence="1">SolTubOtavaFocal</strain>
        <tissue evidence="1">Leaves</tissue>
    </source>
</reference>
<organism evidence="1 2">
    <name type="scientific">Solanum tuberosum</name>
    <name type="common">Potato</name>
    <dbReference type="NCBI Taxonomy" id="4113"/>
    <lineage>
        <taxon>Eukaryota</taxon>
        <taxon>Viridiplantae</taxon>
        <taxon>Streptophyta</taxon>
        <taxon>Embryophyta</taxon>
        <taxon>Tracheophyta</taxon>
        <taxon>Spermatophyta</taxon>
        <taxon>Magnoliopsida</taxon>
        <taxon>eudicotyledons</taxon>
        <taxon>Gunneridae</taxon>
        <taxon>Pentapetalae</taxon>
        <taxon>asterids</taxon>
        <taxon>lamiids</taxon>
        <taxon>Solanales</taxon>
        <taxon>Solanaceae</taxon>
        <taxon>Solanoideae</taxon>
        <taxon>Solaneae</taxon>
        <taxon>Solanum</taxon>
    </lineage>
</organism>
<evidence type="ECO:0008006" key="3">
    <source>
        <dbReference type="Google" id="ProtNLM"/>
    </source>
</evidence>
<name>A0ABQ7WM37_SOLTU</name>
<keyword evidence="2" id="KW-1185">Reference proteome</keyword>
<proteinExistence type="predicted"/>
<evidence type="ECO:0000313" key="2">
    <source>
        <dbReference type="Proteomes" id="UP000826656"/>
    </source>
</evidence>
<accession>A0ABQ7WM37</accession>
<evidence type="ECO:0000313" key="1">
    <source>
        <dbReference type="EMBL" id="KAH0781765.1"/>
    </source>
</evidence>
<gene>
    <name evidence="1" type="ORF">KY290_001363</name>
</gene>
<protein>
    <recommendedName>
        <fullName evidence="3">Transposase-associated domain-containing protein</fullName>
    </recommendedName>
</protein>